<dbReference type="STRING" id="4533.J3KXI9"/>
<dbReference type="AlphaFoldDB" id="J3KXI9"/>
<feature type="region of interest" description="Disordered" evidence="1">
    <location>
        <begin position="205"/>
        <end position="240"/>
    </location>
</feature>
<proteinExistence type="predicted"/>
<sequence length="473" mass="50453">MVGTLSSKQYVNVVSQGSSGPGRRFTVLTRQTAPTDTRFKATVQVGNVISDSKNFTLANNEHSERNKTSRCDDAKLVSQRPEKPSQMLANHLTAAIGKTHAKADGNNAPSDINEKPACGIQMQLKESTAAHRSTVLQSLRDSFMPNNLPTVDVKSHISVVPDEISDLHNKSASETQLQPMNHTKTTSSENAGDACGIASNQVLFNDGKHHSSSQGGDHSLYKRDKTQSGDQTSSQHAESVFSPRLINSLSSIDIVAKGDKGIKRHACPGFQELHRPSDSDKSTSVSSSTCSVLCSAPDAVQGPCSATDQPHIIISWVSECLEDGGGTTQSNSLSIPSAVSSTDITWGSLQYPASLFSGASNHCLVSQYSSGLTQRMVGGIENTMSCCCSYPSISGMANHRPEYWSGSADSYTSTGGYDAFSQDATSGMIAGMVGSSPKQPSPHLHYNDWTMGSVDSGLNCPQVDHTYPMYSLF</sequence>
<name>J3KXI9_ORYBR</name>
<accession>J3KXI9</accession>
<feature type="region of interest" description="Disordered" evidence="1">
    <location>
        <begin position="171"/>
        <end position="192"/>
    </location>
</feature>
<dbReference type="HOGENOM" id="CLU_577946_0_0_1"/>
<dbReference type="EnsemblPlants" id="OB01G16950.1">
    <property type="protein sequence ID" value="OB01G16950.1"/>
    <property type="gene ID" value="OB01G16950"/>
</dbReference>
<keyword evidence="3" id="KW-1185">Reference proteome</keyword>
<reference evidence="2" key="1">
    <citation type="journal article" date="2013" name="Nat. Commun.">
        <title>Whole-genome sequencing of Oryza brachyantha reveals mechanisms underlying Oryza genome evolution.</title>
        <authorList>
            <person name="Chen J."/>
            <person name="Huang Q."/>
            <person name="Gao D."/>
            <person name="Wang J."/>
            <person name="Lang Y."/>
            <person name="Liu T."/>
            <person name="Li B."/>
            <person name="Bai Z."/>
            <person name="Luis Goicoechea J."/>
            <person name="Liang C."/>
            <person name="Chen C."/>
            <person name="Zhang W."/>
            <person name="Sun S."/>
            <person name="Liao Y."/>
            <person name="Zhang X."/>
            <person name="Yang L."/>
            <person name="Song C."/>
            <person name="Wang M."/>
            <person name="Shi J."/>
            <person name="Liu G."/>
            <person name="Liu J."/>
            <person name="Zhou H."/>
            <person name="Zhou W."/>
            <person name="Yu Q."/>
            <person name="An N."/>
            <person name="Chen Y."/>
            <person name="Cai Q."/>
            <person name="Wang B."/>
            <person name="Liu B."/>
            <person name="Min J."/>
            <person name="Huang Y."/>
            <person name="Wu H."/>
            <person name="Li Z."/>
            <person name="Zhang Y."/>
            <person name="Yin Y."/>
            <person name="Song W."/>
            <person name="Jiang J."/>
            <person name="Jackson S.A."/>
            <person name="Wing R.A."/>
            <person name="Wang J."/>
            <person name="Chen M."/>
        </authorList>
    </citation>
    <scope>NUCLEOTIDE SEQUENCE [LARGE SCALE GENOMIC DNA]</scope>
    <source>
        <strain evidence="2">cv. IRGC 101232</strain>
    </source>
</reference>
<evidence type="ECO:0000313" key="3">
    <source>
        <dbReference type="Proteomes" id="UP000006038"/>
    </source>
</evidence>
<evidence type="ECO:0000256" key="1">
    <source>
        <dbReference type="SAM" id="MobiDB-lite"/>
    </source>
</evidence>
<dbReference type="eggNOG" id="KOG2068">
    <property type="taxonomic scope" value="Eukaryota"/>
</dbReference>
<organism evidence="2">
    <name type="scientific">Oryza brachyantha</name>
    <name type="common">malo sina</name>
    <dbReference type="NCBI Taxonomy" id="4533"/>
    <lineage>
        <taxon>Eukaryota</taxon>
        <taxon>Viridiplantae</taxon>
        <taxon>Streptophyta</taxon>
        <taxon>Embryophyta</taxon>
        <taxon>Tracheophyta</taxon>
        <taxon>Spermatophyta</taxon>
        <taxon>Magnoliopsida</taxon>
        <taxon>Liliopsida</taxon>
        <taxon>Poales</taxon>
        <taxon>Poaceae</taxon>
        <taxon>BOP clade</taxon>
        <taxon>Oryzoideae</taxon>
        <taxon>Oryzeae</taxon>
        <taxon>Oryzinae</taxon>
        <taxon>Oryza</taxon>
    </lineage>
</organism>
<evidence type="ECO:0000313" key="2">
    <source>
        <dbReference type="EnsemblPlants" id="OB01G16950.1"/>
    </source>
</evidence>
<dbReference type="Proteomes" id="UP000006038">
    <property type="component" value="Chromosome 1"/>
</dbReference>
<feature type="compositionally biased region" description="Polar residues" evidence="1">
    <location>
        <begin position="172"/>
        <end position="190"/>
    </location>
</feature>
<protein>
    <submittedName>
        <fullName evidence="2">Uncharacterized protein</fullName>
    </submittedName>
</protein>
<feature type="compositionally biased region" description="Polar residues" evidence="1">
    <location>
        <begin position="228"/>
        <end position="237"/>
    </location>
</feature>
<reference evidence="2" key="2">
    <citation type="submission" date="2013-04" db="UniProtKB">
        <authorList>
            <consortium name="EnsemblPlants"/>
        </authorList>
    </citation>
    <scope>IDENTIFICATION</scope>
</reference>
<dbReference type="Gramene" id="OB01G16950.1">
    <property type="protein sequence ID" value="OB01G16950.1"/>
    <property type="gene ID" value="OB01G16950"/>
</dbReference>